<evidence type="ECO:0000313" key="1">
    <source>
        <dbReference type="EMBL" id="PYH89059.1"/>
    </source>
</evidence>
<reference evidence="1 2" key="1">
    <citation type="submission" date="2018-02" db="EMBL/GenBank/DDBJ databases">
        <title>The genomes of Aspergillus section Nigri reveals drivers in fungal speciation.</title>
        <authorList>
            <consortium name="DOE Joint Genome Institute"/>
            <person name="Vesth T.C."/>
            <person name="Nybo J."/>
            <person name="Theobald S."/>
            <person name="Brandl J."/>
            <person name="Frisvad J.C."/>
            <person name="Nielsen K.F."/>
            <person name="Lyhne E.K."/>
            <person name="Kogle M.E."/>
            <person name="Kuo A."/>
            <person name="Riley R."/>
            <person name="Clum A."/>
            <person name="Nolan M."/>
            <person name="Lipzen A."/>
            <person name="Salamov A."/>
            <person name="Henrissat B."/>
            <person name="Wiebenga A."/>
            <person name="De vries R.P."/>
            <person name="Grigoriev I.V."/>
            <person name="Mortensen U.H."/>
            <person name="Andersen M.R."/>
            <person name="Baker S.E."/>
        </authorList>
    </citation>
    <scope>NUCLEOTIDE SEQUENCE [LARGE SCALE GENOMIC DNA]</scope>
    <source>
        <strain evidence="1 2">CBS 707.79</strain>
    </source>
</reference>
<proteinExistence type="predicted"/>
<protein>
    <submittedName>
        <fullName evidence="1">Putative mating locus protein</fullName>
    </submittedName>
</protein>
<gene>
    <name evidence="1" type="ORF">BO71DRAFT_390402</name>
</gene>
<accession>A0A319CWN7</accession>
<evidence type="ECO:0000313" key="2">
    <source>
        <dbReference type="Proteomes" id="UP000247810"/>
    </source>
</evidence>
<dbReference type="STRING" id="1448320.A0A319CWN7"/>
<dbReference type="AlphaFoldDB" id="A0A319CWN7"/>
<dbReference type="EMBL" id="KZ826050">
    <property type="protein sequence ID" value="PYH89059.1"/>
    <property type="molecule type" value="Genomic_DNA"/>
</dbReference>
<name>A0A319CWN7_9EURO</name>
<keyword evidence="2" id="KW-1185">Reference proteome</keyword>
<organism evidence="1 2">
    <name type="scientific">Aspergillus ellipticus CBS 707.79</name>
    <dbReference type="NCBI Taxonomy" id="1448320"/>
    <lineage>
        <taxon>Eukaryota</taxon>
        <taxon>Fungi</taxon>
        <taxon>Dikarya</taxon>
        <taxon>Ascomycota</taxon>
        <taxon>Pezizomycotina</taxon>
        <taxon>Eurotiomycetes</taxon>
        <taxon>Eurotiomycetidae</taxon>
        <taxon>Eurotiales</taxon>
        <taxon>Aspergillaceae</taxon>
        <taxon>Aspergillus</taxon>
        <taxon>Aspergillus subgen. Circumdati</taxon>
    </lineage>
</organism>
<dbReference type="OrthoDB" id="4397787at2759"/>
<sequence>MDPNAGVEIVATTILKYLDGMAKNATNAADLREKAMYISATFRTHNSVARLMAQVSALNGGEELIHPSHRADGPAEAAEKPVRRYANFLQSVMADYHVTPTIADIEGHPIQLMGFLDPQIERILHEHLFEFHRVLLRAEKKANHDLARVTKQFGYHYIFRIGLMEYYLSKTIAENVNFIRPDGRGDAYRVRAQTCFYNVMEQRVRLNDAEKQIVIRAMGCQPADAHRFWTWLERNRVAYQAMKACLALLHNLK</sequence>
<dbReference type="VEuPathDB" id="FungiDB:BO71DRAFT_390402"/>
<dbReference type="Proteomes" id="UP000247810">
    <property type="component" value="Unassembled WGS sequence"/>
</dbReference>